<dbReference type="RefSeq" id="WP_126232448.1">
    <property type="nucleotide sequence ID" value="NZ_PRBV01000014.1"/>
</dbReference>
<reference evidence="1 2" key="1">
    <citation type="journal article" date="2019" name="Appl. Environ. Microbiol.">
        <title>Population genetics and characterization of Campylobacter jejuni isolates in western jackdaws and game birds in Finland.</title>
        <authorList>
            <person name="Kovanen S."/>
            <person name="Rossi M."/>
            <person name="Pohja-Mykra M."/>
            <person name="Nieminen T."/>
            <person name="Raunio-Saarnisto M."/>
            <person name="Sauvala M."/>
            <person name="Fredriksson-Ahomaa M."/>
            <person name="Hanninen M.L."/>
            <person name="Kivisto R."/>
        </authorList>
    </citation>
    <scope>NUCLEOTIDE SEQUENCE [LARGE SCALE GENOMIC DNA]</scope>
    <source>
        <strain evidence="1 2">CB313</strain>
    </source>
</reference>
<protein>
    <submittedName>
        <fullName evidence="1">Uncharacterized protein</fullName>
    </submittedName>
</protein>
<comment type="caution">
    <text evidence="1">The sequence shown here is derived from an EMBL/GenBank/DDBJ whole genome shotgun (WGS) entry which is preliminary data.</text>
</comment>
<proteinExistence type="predicted"/>
<dbReference type="AlphaFoldDB" id="A0A431EB34"/>
<gene>
    <name evidence="1" type="ORF">C3H57_08475</name>
</gene>
<evidence type="ECO:0000313" key="2">
    <source>
        <dbReference type="Proteomes" id="UP000288507"/>
    </source>
</evidence>
<name>A0A431EB34_CAMJU</name>
<sequence>MTIKDFLVETETEITFICKVCNEKISQEKEGFYNRRLGFKIREHLSSYHGMSEKDYFCGYIQELAFCQKCGKDITSKFISLFKGFPNFCSKSCHSSSNIGKIVKSPEWRAKILEVLAVRNKSEEQRRIASSTMKRTMAKLWKSESFRNIRSKASRESCKKQWKTNSSFKEIALSKLMRAFPVKSSTIYKGVEFTYRSSLEYSFSRYLIDNNLNFHYETCRIQYEFEGSTHFYYIDYVVEVGEDLYYIEIKPSIRIFDPVNLKKFQTASRKFGDKFLVITEKELFTEGIQFLDLISSTTIESITNQ</sequence>
<organism evidence="1 2">
    <name type="scientific">Campylobacter jejuni</name>
    <dbReference type="NCBI Taxonomy" id="197"/>
    <lineage>
        <taxon>Bacteria</taxon>
        <taxon>Pseudomonadati</taxon>
        <taxon>Campylobacterota</taxon>
        <taxon>Epsilonproteobacteria</taxon>
        <taxon>Campylobacterales</taxon>
        <taxon>Campylobacteraceae</taxon>
        <taxon>Campylobacter</taxon>
    </lineage>
</organism>
<dbReference type="Gene3D" id="3.40.91.30">
    <property type="match status" value="1"/>
</dbReference>
<evidence type="ECO:0000313" key="1">
    <source>
        <dbReference type="EMBL" id="RTJ78331.1"/>
    </source>
</evidence>
<dbReference type="EMBL" id="PRBV01000014">
    <property type="protein sequence ID" value="RTJ78331.1"/>
    <property type="molecule type" value="Genomic_DNA"/>
</dbReference>
<dbReference type="Proteomes" id="UP000288507">
    <property type="component" value="Unassembled WGS sequence"/>
</dbReference>
<accession>A0A431EB34</accession>